<protein>
    <submittedName>
        <fullName evidence="1">Uncharacterized protein</fullName>
    </submittedName>
</protein>
<accession>M4RER4</accession>
<dbReference type="KEGG" id="btp:D805_0776"/>
<dbReference type="EMBL" id="CP004346">
    <property type="protein sequence ID" value="AGH41043.1"/>
    <property type="molecule type" value="Genomic_DNA"/>
</dbReference>
<dbReference type="HOGENOM" id="CLU_2697210_0_0_11"/>
<name>M4RER4_9BIFI</name>
<keyword evidence="2" id="KW-1185">Reference proteome</keyword>
<gene>
    <name evidence="1" type="ORF">D805_0776</name>
</gene>
<evidence type="ECO:0000313" key="1">
    <source>
        <dbReference type="EMBL" id="AGH41043.1"/>
    </source>
</evidence>
<evidence type="ECO:0000313" key="2">
    <source>
        <dbReference type="Proteomes" id="UP000011835"/>
    </source>
</evidence>
<sequence>MSGYAQTEETPRKTLRFSDICQIAYVRAYGACRFFAREDDIRCIRRILHVRTYRHNPHIDIIGTTIFPLRRFS</sequence>
<reference evidence="1 2" key="1">
    <citation type="journal article" date="2013" name="Genome Announc.">
        <title>Complete Genome Sequence of the Probiotic Bifidobacterium thermophilum Strain RBL67.</title>
        <authorList>
            <person name="Jans C."/>
            <person name="Lacroix C."/>
            <person name="Follador R."/>
            <person name="Stevens M.J."/>
        </authorList>
    </citation>
    <scope>NUCLEOTIDE SEQUENCE [LARGE SCALE GENOMIC DNA]</scope>
    <source>
        <strain evidence="1 2">RBL67</strain>
    </source>
</reference>
<dbReference type="AlphaFoldDB" id="M4RER4"/>
<dbReference type="Proteomes" id="UP000011835">
    <property type="component" value="Chromosome"/>
</dbReference>
<organism evidence="1 2">
    <name type="scientific">Bifidobacterium thermophilum RBL67</name>
    <dbReference type="NCBI Taxonomy" id="1254439"/>
    <lineage>
        <taxon>Bacteria</taxon>
        <taxon>Bacillati</taxon>
        <taxon>Actinomycetota</taxon>
        <taxon>Actinomycetes</taxon>
        <taxon>Bifidobacteriales</taxon>
        <taxon>Bifidobacteriaceae</taxon>
        <taxon>Bifidobacterium</taxon>
    </lineage>
</organism>
<proteinExistence type="predicted"/>